<feature type="region of interest" description="Disordered" evidence="2">
    <location>
        <begin position="43"/>
        <end position="86"/>
    </location>
</feature>
<dbReference type="InterPro" id="IPR007529">
    <property type="entry name" value="Znf_HIT"/>
</dbReference>
<evidence type="ECO:0000259" key="3">
    <source>
        <dbReference type="PROSITE" id="PS51083"/>
    </source>
</evidence>
<dbReference type="Pfam" id="PF04438">
    <property type="entry name" value="zf-HIT"/>
    <property type="match status" value="1"/>
</dbReference>
<dbReference type="VEuPathDB" id="FungiDB:AAP_00147"/>
<feature type="compositionally biased region" description="Low complexity" evidence="2">
    <location>
        <begin position="52"/>
        <end position="70"/>
    </location>
</feature>
<accession>A0A168DLV0</accession>
<comment type="caution">
    <text evidence="4">The sequence shown here is derived from an EMBL/GenBank/DDBJ whole genome shotgun (WGS) entry which is preliminary data.</text>
</comment>
<dbReference type="CDD" id="cd23023">
    <property type="entry name" value="zf-HIT_BCD1"/>
    <property type="match status" value="1"/>
</dbReference>
<dbReference type="OrthoDB" id="18412at2759"/>
<proteinExistence type="predicted"/>
<reference evidence="4 5" key="1">
    <citation type="journal article" date="2016" name="Genome Biol. Evol.">
        <title>Divergent and convergent evolution of fungal pathogenicity.</title>
        <authorList>
            <person name="Shang Y."/>
            <person name="Xiao G."/>
            <person name="Zheng P."/>
            <person name="Cen K."/>
            <person name="Zhan S."/>
            <person name="Wang C."/>
        </authorList>
    </citation>
    <scope>NUCLEOTIDE SEQUENCE [LARGE SCALE GENOMIC DNA]</scope>
    <source>
        <strain evidence="4 5">ARSEF 7405</strain>
    </source>
</reference>
<sequence length="195" mass="21410">MMAGLCAVCEVQPAKYKCPVDGVSTCSLACSKSHKGTTCAVTTAAPPSPEGSSSLAAAATVSVTDADVPAQQRQPSEQTPPAEEYPDFQRLASSPELQDLFKRSPSLRDSLQSIYALTLEENWMETIRARENNRGRNRGPQTRRLGRWTEDKGFKRGLGKIKKIRNNDNRRDTIDLAGFGEFCRLVLGQQPLSHD</sequence>
<name>A0A168DLV0_9EURO</name>
<evidence type="ECO:0000256" key="1">
    <source>
        <dbReference type="PROSITE-ProRule" id="PRU00453"/>
    </source>
</evidence>
<dbReference type="PROSITE" id="PS51083">
    <property type="entry name" value="ZF_HIT"/>
    <property type="match status" value="1"/>
</dbReference>
<keyword evidence="1" id="KW-0479">Metal-binding</keyword>
<dbReference type="Proteomes" id="UP000242877">
    <property type="component" value="Unassembled WGS sequence"/>
</dbReference>
<organism evidence="4 5">
    <name type="scientific">Ascosphaera apis ARSEF 7405</name>
    <dbReference type="NCBI Taxonomy" id="392613"/>
    <lineage>
        <taxon>Eukaryota</taxon>
        <taxon>Fungi</taxon>
        <taxon>Dikarya</taxon>
        <taxon>Ascomycota</taxon>
        <taxon>Pezizomycotina</taxon>
        <taxon>Eurotiomycetes</taxon>
        <taxon>Eurotiomycetidae</taxon>
        <taxon>Onygenales</taxon>
        <taxon>Ascosphaeraceae</taxon>
        <taxon>Ascosphaera</taxon>
    </lineage>
</organism>
<evidence type="ECO:0000313" key="5">
    <source>
        <dbReference type="Proteomes" id="UP000242877"/>
    </source>
</evidence>
<evidence type="ECO:0000256" key="2">
    <source>
        <dbReference type="SAM" id="MobiDB-lite"/>
    </source>
</evidence>
<keyword evidence="1" id="KW-0863">Zinc-finger</keyword>
<dbReference type="EMBL" id="AZGZ01000001">
    <property type="protein sequence ID" value="KZZ97886.1"/>
    <property type="molecule type" value="Genomic_DNA"/>
</dbReference>
<dbReference type="Gene3D" id="3.30.60.190">
    <property type="match status" value="1"/>
</dbReference>
<feature type="domain" description="HIT-type" evidence="3">
    <location>
        <begin position="6"/>
        <end position="39"/>
    </location>
</feature>
<evidence type="ECO:0000313" key="4">
    <source>
        <dbReference type="EMBL" id="KZZ97886.1"/>
    </source>
</evidence>
<gene>
    <name evidence="4" type="ORF">AAP_00147</name>
</gene>
<keyword evidence="5" id="KW-1185">Reference proteome</keyword>
<dbReference type="AlphaFoldDB" id="A0A168DLV0"/>
<dbReference type="SUPFAM" id="SSF144232">
    <property type="entry name" value="HIT/MYND zinc finger-like"/>
    <property type="match status" value="1"/>
</dbReference>
<keyword evidence="1" id="KW-0862">Zinc</keyword>
<protein>
    <submittedName>
        <fullName evidence="4">Zinc finger, HIT-type</fullName>
    </submittedName>
</protein>
<dbReference type="GO" id="GO:0008270">
    <property type="term" value="F:zinc ion binding"/>
    <property type="evidence" value="ECO:0007669"/>
    <property type="project" value="UniProtKB-UniRule"/>
</dbReference>